<evidence type="ECO:0000259" key="7">
    <source>
        <dbReference type="PROSITE" id="PS51733"/>
    </source>
</evidence>
<keyword evidence="4" id="KW-0092">Biotin</keyword>
<dbReference type="Pfam" id="PF02237">
    <property type="entry name" value="BPL_C"/>
    <property type="match status" value="1"/>
</dbReference>
<gene>
    <name evidence="8" type="ordered locus">Saro_2286</name>
</gene>
<keyword evidence="9" id="KW-1185">Reference proteome</keyword>
<dbReference type="PANTHER" id="PTHR12835:SF5">
    <property type="entry name" value="BIOTIN--PROTEIN LIGASE"/>
    <property type="match status" value="1"/>
</dbReference>
<evidence type="ECO:0000256" key="5">
    <source>
        <dbReference type="ARBA" id="ARBA00024227"/>
    </source>
</evidence>
<dbReference type="SUPFAM" id="SSF55681">
    <property type="entry name" value="Class II aaRS and biotin synthetases"/>
    <property type="match status" value="1"/>
</dbReference>
<dbReference type="NCBIfam" id="TIGR00121">
    <property type="entry name" value="birA_ligase"/>
    <property type="match status" value="1"/>
</dbReference>
<dbReference type="InterPro" id="IPR008988">
    <property type="entry name" value="Transcriptional_repressor_C"/>
</dbReference>
<comment type="catalytic activity">
    <reaction evidence="6">
        <text>biotin + L-lysyl-[protein] + ATP = N(6)-biotinyl-L-lysyl-[protein] + AMP + diphosphate + H(+)</text>
        <dbReference type="Rhea" id="RHEA:11756"/>
        <dbReference type="Rhea" id="RHEA-COMP:9752"/>
        <dbReference type="Rhea" id="RHEA-COMP:10505"/>
        <dbReference type="ChEBI" id="CHEBI:15378"/>
        <dbReference type="ChEBI" id="CHEBI:29969"/>
        <dbReference type="ChEBI" id="CHEBI:30616"/>
        <dbReference type="ChEBI" id="CHEBI:33019"/>
        <dbReference type="ChEBI" id="CHEBI:57586"/>
        <dbReference type="ChEBI" id="CHEBI:83144"/>
        <dbReference type="ChEBI" id="CHEBI:456215"/>
        <dbReference type="EC" id="6.3.4.15"/>
    </reaction>
</comment>
<accession>Q2G600</accession>
<evidence type="ECO:0000256" key="2">
    <source>
        <dbReference type="ARBA" id="ARBA00022741"/>
    </source>
</evidence>
<evidence type="ECO:0000256" key="3">
    <source>
        <dbReference type="ARBA" id="ARBA00022840"/>
    </source>
</evidence>
<dbReference type="EC" id="6.3.4.15" evidence="5"/>
<dbReference type="InterPro" id="IPR003142">
    <property type="entry name" value="BPL_C"/>
</dbReference>
<dbReference type="GO" id="GO:0005737">
    <property type="term" value="C:cytoplasm"/>
    <property type="evidence" value="ECO:0007669"/>
    <property type="project" value="TreeGrafter"/>
</dbReference>
<evidence type="ECO:0000256" key="4">
    <source>
        <dbReference type="ARBA" id="ARBA00023267"/>
    </source>
</evidence>
<dbReference type="InterPro" id="IPR045864">
    <property type="entry name" value="aa-tRNA-synth_II/BPL/LPL"/>
</dbReference>
<dbReference type="SUPFAM" id="SSF50037">
    <property type="entry name" value="C-terminal domain of transcriptional repressors"/>
    <property type="match status" value="1"/>
</dbReference>
<dbReference type="KEGG" id="nar:Saro_2286"/>
<dbReference type="PROSITE" id="PS51733">
    <property type="entry name" value="BPL_LPL_CATALYTIC"/>
    <property type="match status" value="1"/>
</dbReference>
<dbReference type="CDD" id="cd16442">
    <property type="entry name" value="BPL"/>
    <property type="match status" value="1"/>
</dbReference>
<dbReference type="GO" id="GO:0004077">
    <property type="term" value="F:biotin--[biotin carboxyl-carrier protein] ligase activity"/>
    <property type="evidence" value="ECO:0007669"/>
    <property type="project" value="UniProtKB-EC"/>
</dbReference>
<organism evidence="8 9">
    <name type="scientific">Novosphingobium aromaticivorans (strain ATCC 700278 / DSM 12444 / CCUG 56034 / CIP 105152 / NBRC 16084 / F199)</name>
    <dbReference type="NCBI Taxonomy" id="279238"/>
    <lineage>
        <taxon>Bacteria</taxon>
        <taxon>Pseudomonadati</taxon>
        <taxon>Pseudomonadota</taxon>
        <taxon>Alphaproteobacteria</taxon>
        <taxon>Sphingomonadales</taxon>
        <taxon>Sphingomonadaceae</taxon>
        <taxon>Novosphingobium</taxon>
    </lineage>
</organism>
<dbReference type="RefSeq" id="WP_011445929.1">
    <property type="nucleotide sequence ID" value="NC_007794.1"/>
</dbReference>
<dbReference type="InterPro" id="IPR004408">
    <property type="entry name" value="Biotin_CoA_COase_ligase"/>
</dbReference>
<dbReference type="InterPro" id="IPR004143">
    <property type="entry name" value="BPL_LPL_catalytic"/>
</dbReference>
<sequence>MIATVAEIPSTNAALLARLGGGELLNEGDWLVADRQTAGRGRAGRSWSDGFGNFMGSTVVQLRGADPLPQTLALVTGLAAHQAVMALAPRLSDLRLKWPNDLLVGEAKLAGILLERHANAVVVGIGVNLAQAPDVPDRKTASLSGLGYAIARDAFATELADRFADALARWHLGEWPLLREQWLARALPTGTLVSVKDRDQGTIIGAFGGIDEDGVALMRLADGSVRAIHAGDIEMVGSHASGG</sequence>
<evidence type="ECO:0000256" key="1">
    <source>
        <dbReference type="ARBA" id="ARBA00022598"/>
    </source>
</evidence>
<dbReference type="GO" id="GO:0005524">
    <property type="term" value="F:ATP binding"/>
    <property type="evidence" value="ECO:0007669"/>
    <property type="project" value="UniProtKB-KW"/>
</dbReference>
<proteinExistence type="predicted"/>
<dbReference type="EMBL" id="CP000248">
    <property type="protein sequence ID" value="ABD26723.1"/>
    <property type="molecule type" value="Genomic_DNA"/>
</dbReference>
<protein>
    <recommendedName>
        <fullName evidence="5">biotin--[biotin carboxyl-carrier protein] ligase</fullName>
        <ecNumber evidence="5">6.3.4.15</ecNumber>
    </recommendedName>
</protein>
<dbReference type="eggNOG" id="COG0340">
    <property type="taxonomic scope" value="Bacteria"/>
</dbReference>
<evidence type="ECO:0000256" key="6">
    <source>
        <dbReference type="ARBA" id="ARBA00047846"/>
    </source>
</evidence>
<dbReference type="PANTHER" id="PTHR12835">
    <property type="entry name" value="BIOTIN PROTEIN LIGASE"/>
    <property type="match status" value="1"/>
</dbReference>
<dbReference type="AlphaFoldDB" id="Q2G600"/>
<evidence type="ECO:0000313" key="8">
    <source>
        <dbReference type="EMBL" id="ABD26723.1"/>
    </source>
</evidence>
<name>Q2G600_NOVAD</name>
<reference evidence="9" key="1">
    <citation type="submission" date="2006-01" db="EMBL/GenBank/DDBJ databases">
        <title>Complete sequence of Novosphingobium aromaticivorans DSM 12444.</title>
        <authorList>
            <consortium name="US DOE Joint Genome Institute"/>
            <person name="Copeland A."/>
            <person name="Lucas S."/>
            <person name="Lapidus A."/>
            <person name="Barry K."/>
            <person name="Detter J.C."/>
            <person name="Glavina T."/>
            <person name="Hammon N."/>
            <person name="Israni S."/>
            <person name="Pitluck S."/>
            <person name="Chain P."/>
            <person name="Malfatti S."/>
            <person name="Shin M."/>
            <person name="Vergez L."/>
            <person name="Schmutz J."/>
            <person name="Larimer F."/>
            <person name="Land M."/>
            <person name="Kyrpides N."/>
            <person name="Ivanova N."/>
            <person name="Fredrickson J."/>
            <person name="Balkwill D."/>
            <person name="Romine M.F."/>
            <person name="Richardson P."/>
        </authorList>
    </citation>
    <scope>NUCLEOTIDE SEQUENCE [LARGE SCALE GENOMIC DNA]</scope>
    <source>
        <strain evidence="9">ATCC 700278 / DSM 12444 / CCUG 56034 / CIP 105152 / NBRC 16084 / F199</strain>
    </source>
</reference>
<keyword evidence="1 8" id="KW-0436">Ligase</keyword>
<feature type="domain" description="BPL/LPL catalytic" evidence="7">
    <location>
        <begin position="1"/>
        <end position="171"/>
    </location>
</feature>
<keyword evidence="2" id="KW-0547">Nucleotide-binding</keyword>
<dbReference type="Gene3D" id="3.30.930.10">
    <property type="entry name" value="Bira Bifunctional Protein, Domain 2"/>
    <property type="match status" value="1"/>
</dbReference>
<dbReference type="STRING" id="279238.Saro_2286"/>
<dbReference type="HOGENOM" id="CLU_051096_3_0_5"/>
<dbReference type="Proteomes" id="UP000009134">
    <property type="component" value="Chromosome"/>
</dbReference>
<evidence type="ECO:0000313" key="9">
    <source>
        <dbReference type="Proteomes" id="UP000009134"/>
    </source>
</evidence>
<keyword evidence="3" id="KW-0067">ATP-binding</keyword>
<dbReference type="Gene3D" id="2.30.30.100">
    <property type="match status" value="1"/>
</dbReference>
<dbReference type="Pfam" id="PF03099">
    <property type="entry name" value="BPL_LplA_LipB"/>
    <property type="match status" value="1"/>
</dbReference>